<dbReference type="PANTHER" id="PTHR43679:SF2">
    <property type="entry name" value="OCTANOYL-[GCVH]:PROTEIN N-OCTANOYLTRANSFERASE"/>
    <property type="match status" value="1"/>
</dbReference>
<comment type="caution">
    <text evidence="2">The sequence shown here is derived from an EMBL/GenBank/DDBJ whole genome shotgun (WGS) entry which is preliminary data.</text>
</comment>
<dbReference type="InterPro" id="IPR050664">
    <property type="entry name" value="Octanoyltrans_LipM/LipL"/>
</dbReference>
<evidence type="ECO:0000313" key="3">
    <source>
        <dbReference type="Proteomes" id="UP000636505"/>
    </source>
</evidence>
<organism evidence="2 3">
    <name type="scientific">Vasconcelosia minhoensis LEGE 07310</name>
    <dbReference type="NCBI Taxonomy" id="915328"/>
    <lineage>
        <taxon>Bacteria</taxon>
        <taxon>Bacillati</taxon>
        <taxon>Cyanobacteriota</taxon>
        <taxon>Cyanophyceae</taxon>
        <taxon>Nodosilineales</taxon>
        <taxon>Cymatolegaceae</taxon>
        <taxon>Vasconcelosia</taxon>
        <taxon>Vasconcelosia minhoensis</taxon>
    </lineage>
</organism>
<reference evidence="2" key="1">
    <citation type="submission" date="2020-10" db="EMBL/GenBank/DDBJ databases">
        <authorList>
            <person name="Castelo-Branco R."/>
            <person name="Eusebio N."/>
            <person name="Adriana R."/>
            <person name="Vieira A."/>
            <person name="Brugerolle De Fraissinette N."/>
            <person name="Rezende De Castro R."/>
            <person name="Schneider M.P."/>
            <person name="Vasconcelos V."/>
            <person name="Leao P.N."/>
        </authorList>
    </citation>
    <scope>NUCLEOTIDE SEQUENCE</scope>
    <source>
        <strain evidence="2">LEGE 07310</strain>
    </source>
</reference>
<accession>A0A8J7AYC1</accession>
<dbReference type="RefSeq" id="WP_193911542.1">
    <property type="nucleotide sequence ID" value="NZ_JADEXG010000078.1"/>
</dbReference>
<dbReference type="Proteomes" id="UP000636505">
    <property type="component" value="Unassembled WGS sequence"/>
</dbReference>
<dbReference type="InterPro" id="IPR004143">
    <property type="entry name" value="BPL_LPL_catalytic"/>
</dbReference>
<dbReference type="AlphaFoldDB" id="A0A8J7AYC1"/>
<dbReference type="SUPFAM" id="SSF55681">
    <property type="entry name" value="Class II aaRS and biotin synthetases"/>
    <property type="match status" value="1"/>
</dbReference>
<dbReference type="CDD" id="cd16443">
    <property type="entry name" value="LplA"/>
    <property type="match status" value="1"/>
</dbReference>
<protein>
    <submittedName>
        <fullName evidence="2">Lipoate--protein ligase family protein</fullName>
    </submittedName>
</protein>
<gene>
    <name evidence="2" type="ORF">IQ241_22435</name>
</gene>
<dbReference type="Gene3D" id="3.30.930.10">
    <property type="entry name" value="Bira Bifunctional Protein, Domain 2"/>
    <property type="match status" value="1"/>
</dbReference>
<name>A0A8J7AYC1_9CYAN</name>
<dbReference type="PANTHER" id="PTHR43679">
    <property type="entry name" value="OCTANOYLTRANSFERASE LIPM-RELATED"/>
    <property type="match status" value="1"/>
</dbReference>
<keyword evidence="2" id="KW-0436">Ligase</keyword>
<evidence type="ECO:0000313" key="2">
    <source>
        <dbReference type="EMBL" id="MBE9080013.1"/>
    </source>
</evidence>
<sequence>MDSNWRLIPLMDGAGELHMAIDRWLLNQQQPCLRFYTWQPAAISLGYHQRQWPQHWRSISWRGQPIDLLRRPTGGRAVLHQGELTYALITPVGQGSRRAVYQALCQFLILGWRRLGITLDFGTARGRDRDSPDCFGTATAADLVTPAGYKLIGSAQVYRQGYVLQHGSMRLQPSAELFERVFGSAIASPPLPPHLKQLTLEQQHMLIEDALTEAAAACFEVILQARPLSVVEISAAQAWAKKATNLTC</sequence>
<dbReference type="EMBL" id="JADEXG010000078">
    <property type="protein sequence ID" value="MBE9080013.1"/>
    <property type="molecule type" value="Genomic_DNA"/>
</dbReference>
<evidence type="ECO:0000259" key="1">
    <source>
        <dbReference type="PROSITE" id="PS51733"/>
    </source>
</evidence>
<feature type="domain" description="BPL/LPL catalytic" evidence="1">
    <location>
        <begin position="27"/>
        <end position="219"/>
    </location>
</feature>
<dbReference type="InterPro" id="IPR045864">
    <property type="entry name" value="aa-tRNA-synth_II/BPL/LPL"/>
</dbReference>
<dbReference type="PROSITE" id="PS51733">
    <property type="entry name" value="BPL_LPL_CATALYTIC"/>
    <property type="match status" value="1"/>
</dbReference>
<dbReference type="Pfam" id="PF21948">
    <property type="entry name" value="LplA-B_cat"/>
    <property type="match status" value="1"/>
</dbReference>
<dbReference type="GO" id="GO:0016874">
    <property type="term" value="F:ligase activity"/>
    <property type="evidence" value="ECO:0007669"/>
    <property type="project" value="UniProtKB-KW"/>
</dbReference>
<proteinExistence type="predicted"/>
<keyword evidence="3" id="KW-1185">Reference proteome</keyword>